<reference evidence="4 5" key="1">
    <citation type="journal article" date="2020" name="Cell Host Microbe">
        <title>Functional and Genomic Variation between Human-Derived Isolates of Lachnospiraceae Reveals Inter- and Intra-Species Diversity.</title>
        <authorList>
            <person name="Sorbara M.T."/>
            <person name="Littmann E.R."/>
            <person name="Fontana E."/>
            <person name="Moody T.U."/>
            <person name="Kohout C.E."/>
            <person name="Gjonbalaj M."/>
            <person name="Eaton V."/>
            <person name="Seok R."/>
            <person name="Leiner I.M."/>
            <person name="Pamer E.G."/>
        </authorList>
    </citation>
    <scope>NUCLEOTIDE SEQUENCE [LARGE SCALE GENOMIC DNA]</scope>
    <source>
        <strain evidence="4 5">MSK.20.11</strain>
    </source>
</reference>
<dbReference type="Proteomes" id="UP000822152">
    <property type="component" value="Unassembled WGS sequence"/>
</dbReference>
<name>A0ABX2GQ81_9FIRM</name>
<protein>
    <recommendedName>
        <fullName evidence="3">Transglutaminase-like domain-containing protein</fullName>
    </recommendedName>
</protein>
<organism evidence="4 5">
    <name type="scientific">Blautia wexlerae</name>
    <dbReference type="NCBI Taxonomy" id="418240"/>
    <lineage>
        <taxon>Bacteria</taxon>
        <taxon>Bacillati</taxon>
        <taxon>Bacillota</taxon>
        <taxon>Clostridia</taxon>
        <taxon>Lachnospirales</taxon>
        <taxon>Lachnospiraceae</taxon>
        <taxon>Blautia</taxon>
    </lineage>
</organism>
<dbReference type="RefSeq" id="WP_173743331.1">
    <property type="nucleotide sequence ID" value="NZ_JAAIPF010000016.1"/>
</dbReference>
<dbReference type="SUPFAM" id="SSF54001">
    <property type="entry name" value="Cysteine proteinases"/>
    <property type="match status" value="1"/>
</dbReference>
<keyword evidence="2" id="KW-0732">Signal</keyword>
<keyword evidence="5" id="KW-1185">Reference proteome</keyword>
<evidence type="ECO:0000259" key="3">
    <source>
        <dbReference type="Pfam" id="PF01841"/>
    </source>
</evidence>
<dbReference type="SUPFAM" id="SSF69360">
    <property type="entry name" value="Cell wall binding repeat"/>
    <property type="match status" value="1"/>
</dbReference>
<proteinExistence type="predicted"/>
<dbReference type="Gene3D" id="2.10.270.10">
    <property type="entry name" value="Cholin Binding"/>
    <property type="match status" value="2"/>
</dbReference>
<feature type="chain" id="PRO_5045225124" description="Transglutaminase-like domain-containing protein" evidence="2">
    <location>
        <begin position="25"/>
        <end position="327"/>
    </location>
</feature>
<accession>A0ABX2GQ81</accession>
<dbReference type="Pfam" id="PF01841">
    <property type="entry name" value="Transglut_core"/>
    <property type="match status" value="1"/>
</dbReference>
<gene>
    <name evidence="4" type="ORF">G4952_08130</name>
</gene>
<dbReference type="InterPro" id="IPR002931">
    <property type="entry name" value="Transglutaminase-like"/>
</dbReference>
<dbReference type="InterPro" id="IPR018337">
    <property type="entry name" value="Cell_wall/Cho-bd_repeat"/>
</dbReference>
<sequence>MKKMTKWIVACAVCVLGSVPTAGADMNITPEITMTPQETITPAPEQNEPVITPEVTPTPIPEVKNGWITVGKKKQYYKNNKFLVGMKRVEGNVYYFDAKGFMKTGWVTHNKHKFYFNTNGKRCSGIKKIKGKYYYFAENGVMKTKTVKSGNNIYYCTAKGVMEAWKKGNVYYNFKGKRMTAAQAYDYETLQRAKQIVSQITTPQMSKNQKFETCYKWVISHYYGTTRKYVNQTSWPALYANDYFINNGKRGNCFSDACSFAYLAKALGYKNVYACVDTSQTNGSGHCWAEVDGLVYDPLFSEAKGYYKYFGASYRSYGLYPMRKVAI</sequence>
<dbReference type="InterPro" id="IPR038765">
    <property type="entry name" value="Papain-like_cys_pep_sf"/>
</dbReference>
<keyword evidence="1" id="KW-0677">Repeat</keyword>
<feature type="signal peptide" evidence="2">
    <location>
        <begin position="1"/>
        <end position="24"/>
    </location>
</feature>
<feature type="domain" description="Transglutaminase-like" evidence="3">
    <location>
        <begin position="195"/>
        <end position="291"/>
    </location>
</feature>
<comment type="caution">
    <text evidence="4">The sequence shown here is derived from an EMBL/GenBank/DDBJ whole genome shotgun (WGS) entry which is preliminary data.</text>
</comment>
<evidence type="ECO:0000256" key="2">
    <source>
        <dbReference type="SAM" id="SignalP"/>
    </source>
</evidence>
<dbReference type="Pfam" id="PF01473">
    <property type="entry name" value="Choline_bind_1"/>
    <property type="match status" value="2"/>
</dbReference>
<dbReference type="EMBL" id="JAAIPF010000016">
    <property type="protein sequence ID" value="NSF73778.1"/>
    <property type="molecule type" value="Genomic_DNA"/>
</dbReference>
<evidence type="ECO:0000256" key="1">
    <source>
        <dbReference type="ARBA" id="ARBA00022737"/>
    </source>
</evidence>
<evidence type="ECO:0000313" key="4">
    <source>
        <dbReference type="EMBL" id="NSF73778.1"/>
    </source>
</evidence>
<evidence type="ECO:0000313" key="5">
    <source>
        <dbReference type="Proteomes" id="UP000822152"/>
    </source>
</evidence>